<dbReference type="VEuPathDB" id="VectorBase:ACUA026561"/>
<dbReference type="GO" id="GO:0060271">
    <property type="term" value="P:cilium assembly"/>
    <property type="evidence" value="ECO:0007669"/>
    <property type="project" value="TreeGrafter"/>
</dbReference>
<dbReference type="FunFam" id="1.25.40.470:FF:000017">
    <property type="entry name" value="Uncharacterized protein, isoform B"/>
    <property type="match status" value="1"/>
</dbReference>
<keyword evidence="6" id="KW-1185">Reference proteome</keyword>
<dbReference type="InterPro" id="IPR015943">
    <property type="entry name" value="WD40/YVTN_repeat-like_dom_sf"/>
</dbReference>
<dbReference type="Pfam" id="PF15911">
    <property type="entry name" value="Beta-prop_WDR19_2nd"/>
    <property type="match status" value="1"/>
</dbReference>
<dbReference type="SUPFAM" id="SSF69322">
    <property type="entry name" value="Tricorn protease domain 2"/>
    <property type="match status" value="1"/>
</dbReference>
<dbReference type="SUPFAM" id="SSF50978">
    <property type="entry name" value="WD40 repeat-like"/>
    <property type="match status" value="1"/>
</dbReference>
<dbReference type="GO" id="GO:0035721">
    <property type="term" value="P:intraciliary retrograde transport"/>
    <property type="evidence" value="ECO:0007669"/>
    <property type="project" value="InterPro"/>
</dbReference>
<dbReference type="FunFam" id="2.130.10.10:FF:000845">
    <property type="entry name" value="Uncharacterized protein, isoform B"/>
    <property type="match status" value="1"/>
</dbReference>
<keyword evidence="2" id="KW-0677">Repeat</keyword>
<keyword evidence="1" id="KW-0853">WD repeat</keyword>
<dbReference type="Pfam" id="PF23389">
    <property type="entry name" value="Beta-prop_WDR19_1st"/>
    <property type="match status" value="1"/>
</dbReference>
<sequence length="1401" mass="156152">MSNEKVLYRHEEPHGQGDVYFLWQTGASAQLLASTGSDGTVAIFNRQGQLQERIVLQGLCAGFAWDRDGDVLAMITATSHQLIIWDSNSQKKQTVDIGLRDLPSCIIWSKKVAILAVGTSRGNLSIYNHISTKRIPILGKHTKRITCGAWSTQNILALGSEDKYLTLSNEEGDTLRSIQLRDCPSDMYFAEMKTDERVPGENTISMILGKRTLFLYHLPEPDSPTELGFQQRYGSLLQHKWFADGYILLGFSLGHVVAISTHPREVGQELWQVKNHRDSLNSIAVCKELELIASCGDNNVKVHSMTNLQETVKILSLPDQAALKHVEWSADGQLLGVTTSQGAICVFVTKLHSLYAVAPPRIALLSSLAEIAIYHYAPDRQKSTPVLITLEIEPSFLTIGPYHMACGMNNHVWFYDLGRSLSDTPLLLGDREYMSEIKQVALSSEYCAVLCGGQIMLHTIESSNEATQNREPKLFPDEIRGLAESVITCLALTNDFLCFATDLGNIIYFSLENWSTVLQFRHQAGIRTIYPDVDGTRLIFIDDHIQGYLFIAACDEALRIPDFPKHCTGILWDLSQPHIFVANDRNTCITYAFVRVSVKGKMVEKVGTTSLISEQTPLMLYDGDLCLHGSGGKLTSIVLDTHANKPGRDVKEQLRTTKLMRKYGDAWELCKLLNDVDEWRELGMAAIADLNVAFATKVFRNIGDVAMVYALEEVSQIEDLNTLAGFCAVLGNEIEEAKALFAKSGNPSEALELCRDLLQWEQAMALASTLAPEQLPFLAREYGAQLEFTGNHAEALMNFERGLKHTESESHQEQHVKLCKAGIARTSIKCGDIRRGLQLALELNDKQLFNECGEAMLTAGHLAEAASMLEKGESWDKAAEIFINLKQWKKADTILPNVVSLKLHAAYGRAKEAEGQYADAINSYQLAGDLDGVVRIYLQYLDDPHSASEILLETRSVEGSKLLSKYFEEHGDYESAIQFLILCGCITEAFAIAQKQNKIVYYGEVLEQSAAAKPGDFLQLGGYFDGEKYTLLAGKYYFLGKEYSKALKLLLKAASVGNEENTALSLAIDCVASAGDEKLSNILIEYLLGESDGVPKDPKLLFRLYMAKRQFKEAAKAAMIIANQEQIAGNYRSAHDLLFSMYQELKRNHLTIATDMKITLALLHRYTLVRIHVKRGNHLLAAKLLLQVAKNISQFPSRAYNRWFLGCKFSQHFILHILYLFLDVVPILTSTVIECHRTGLRKSAFEYAVMLMRSEHRSQIDGKYIKKIESIVRKAPRGQLEDEGEQESSPCPVCESPLPNMHIVCGQCKTTLPICIATGQHIVRDDVAACPECDFPAMKVEFINPLKGCTSLVVSLIDFLQSTCYRILETTNNQCAMCGEEIDAGRLVDIDDIQPYINADT</sequence>
<dbReference type="EnsemblMetazoa" id="ACUA026561-RA">
    <property type="protein sequence ID" value="ACUA026561-PA"/>
    <property type="gene ID" value="ACUA026561"/>
</dbReference>
<dbReference type="InterPro" id="IPR057855">
    <property type="entry name" value="Beta-prop_WDR19_1st"/>
</dbReference>
<dbReference type="Gene3D" id="1.25.40.470">
    <property type="match status" value="2"/>
</dbReference>
<dbReference type="InterPro" id="IPR040379">
    <property type="entry name" value="WDR19/dyf-2"/>
</dbReference>
<feature type="domain" description="WDR19 WD40 repeat" evidence="3">
    <location>
        <begin position="362"/>
        <end position="642"/>
    </location>
</feature>
<dbReference type="InterPro" id="IPR039468">
    <property type="entry name" value="WDR19_WD40_rpt"/>
</dbReference>
<protein>
    <submittedName>
        <fullName evidence="5">Uncharacterized protein</fullName>
    </submittedName>
</protein>
<evidence type="ECO:0000256" key="1">
    <source>
        <dbReference type="ARBA" id="ARBA00022574"/>
    </source>
</evidence>
<dbReference type="EMBL" id="AXCM01001040">
    <property type="status" value="NOT_ANNOTATED_CDS"/>
    <property type="molecule type" value="Genomic_DNA"/>
</dbReference>
<proteinExistence type="predicted"/>
<dbReference type="InterPro" id="IPR036322">
    <property type="entry name" value="WD40_repeat_dom_sf"/>
</dbReference>
<evidence type="ECO:0000256" key="2">
    <source>
        <dbReference type="ARBA" id="ARBA00022737"/>
    </source>
</evidence>
<reference evidence="5" key="2">
    <citation type="submission" date="2020-05" db="UniProtKB">
        <authorList>
            <consortium name="EnsemblMetazoa"/>
        </authorList>
    </citation>
    <scope>IDENTIFICATION</scope>
    <source>
        <strain evidence="5">A-37</strain>
    </source>
</reference>
<evidence type="ECO:0000259" key="4">
    <source>
        <dbReference type="Pfam" id="PF23389"/>
    </source>
</evidence>
<evidence type="ECO:0000313" key="6">
    <source>
        <dbReference type="Proteomes" id="UP000075883"/>
    </source>
</evidence>
<name>A0A182MUJ7_9DIPT</name>
<dbReference type="GO" id="GO:0005929">
    <property type="term" value="C:cilium"/>
    <property type="evidence" value="ECO:0007669"/>
    <property type="project" value="TreeGrafter"/>
</dbReference>
<dbReference type="SMART" id="SM00320">
    <property type="entry name" value="WD40"/>
    <property type="match status" value="5"/>
</dbReference>
<dbReference type="PANTHER" id="PTHR14920:SF0">
    <property type="entry name" value="WD REPEAT DOMAIN 19"/>
    <property type="match status" value="1"/>
</dbReference>
<feature type="domain" description="WDR19 first beta-propeller" evidence="4">
    <location>
        <begin position="19"/>
        <end position="342"/>
    </location>
</feature>
<evidence type="ECO:0000259" key="3">
    <source>
        <dbReference type="Pfam" id="PF15911"/>
    </source>
</evidence>
<reference evidence="6" key="1">
    <citation type="submission" date="2013-09" db="EMBL/GenBank/DDBJ databases">
        <title>The Genome Sequence of Anopheles culicifacies species A.</title>
        <authorList>
            <consortium name="The Broad Institute Genomics Platform"/>
            <person name="Neafsey D.E."/>
            <person name="Besansky N."/>
            <person name="Howell P."/>
            <person name="Walton C."/>
            <person name="Young S.K."/>
            <person name="Zeng Q."/>
            <person name="Gargeya S."/>
            <person name="Fitzgerald M."/>
            <person name="Haas B."/>
            <person name="Abouelleil A."/>
            <person name="Allen A.W."/>
            <person name="Alvarado L."/>
            <person name="Arachchi H.M."/>
            <person name="Berlin A.M."/>
            <person name="Chapman S.B."/>
            <person name="Gainer-Dewar J."/>
            <person name="Goldberg J."/>
            <person name="Griggs A."/>
            <person name="Gujja S."/>
            <person name="Hansen M."/>
            <person name="Howarth C."/>
            <person name="Imamovic A."/>
            <person name="Ireland A."/>
            <person name="Larimer J."/>
            <person name="McCowan C."/>
            <person name="Murphy C."/>
            <person name="Pearson M."/>
            <person name="Poon T.W."/>
            <person name="Priest M."/>
            <person name="Roberts A."/>
            <person name="Saif S."/>
            <person name="Shea T."/>
            <person name="Sisk P."/>
            <person name="Sykes S."/>
            <person name="Wortman J."/>
            <person name="Nusbaum C."/>
            <person name="Birren B."/>
        </authorList>
    </citation>
    <scope>NUCLEOTIDE SEQUENCE [LARGE SCALE GENOMIC DNA]</scope>
    <source>
        <strain evidence="6">A-37</strain>
    </source>
</reference>
<accession>A0A182MUJ7</accession>
<dbReference type="Proteomes" id="UP000075883">
    <property type="component" value="Unassembled WGS sequence"/>
</dbReference>
<evidence type="ECO:0000313" key="5">
    <source>
        <dbReference type="EnsemblMetazoa" id="ACUA026561-PA"/>
    </source>
</evidence>
<dbReference type="FunFam" id="2.130.10.10:FF:003341">
    <property type="entry name" value="AGAP010418-PA"/>
    <property type="match status" value="1"/>
</dbReference>
<dbReference type="Gene3D" id="2.130.10.10">
    <property type="entry name" value="YVTN repeat-like/Quinoprotein amine dehydrogenase"/>
    <property type="match status" value="2"/>
</dbReference>
<dbReference type="STRING" id="139723.A0A182MUJ7"/>
<dbReference type="GO" id="GO:0030991">
    <property type="term" value="C:intraciliary transport particle A"/>
    <property type="evidence" value="ECO:0007669"/>
    <property type="project" value="TreeGrafter"/>
</dbReference>
<dbReference type="PANTHER" id="PTHR14920">
    <property type="entry name" value="OSMOTIC AVOIDANCE ABNORMAL PROTEIN 1/WD REPEAT MEMBRANE PROTEIN"/>
    <property type="match status" value="1"/>
</dbReference>
<dbReference type="InterPro" id="IPR001680">
    <property type="entry name" value="WD40_rpt"/>
</dbReference>
<organism evidence="5 6">
    <name type="scientific">Anopheles culicifacies</name>
    <dbReference type="NCBI Taxonomy" id="139723"/>
    <lineage>
        <taxon>Eukaryota</taxon>
        <taxon>Metazoa</taxon>
        <taxon>Ecdysozoa</taxon>
        <taxon>Arthropoda</taxon>
        <taxon>Hexapoda</taxon>
        <taxon>Insecta</taxon>
        <taxon>Pterygota</taxon>
        <taxon>Neoptera</taxon>
        <taxon>Endopterygota</taxon>
        <taxon>Diptera</taxon>
        <taxon>Nematocera</taxon>
        <taxon>Culicoidea</taxon>
        <taxon>Culicidae</taxon>
        <taxon>Anophelinae</taxon>
        <taxon>Anopheles</taxon>
        <taxon>culicifacies species complex</taxon>
    </lineage>
</organism>